<dbReference type="AlphaFoldDB" id="A0A2N6VJC3"/>
<feature type="non-terminal residue" evidence="1">
    <location>
        <position position="80"/>
    </location>
</feature>
<dbReference type="Gene3D" id="3.20.20.140">
    <property type="entry name" value="Metal-dependent hydrolases"/>
    <property type="match status" value="1"/>
</dbReference>
<sequence>AMVRELEKALENGAFGLSSGLIYPPGLFSDPSELNALTALLGGERVYATHMRNESSRVFESIAESLAAATMVVHFMHEDD</sequence>
<dbReference type="SUPFAM" id="SSF51556">
    <property type="entry name" value="Metallo-dependent hydrolases"/>
    <property type="match status" value="1"/>
</dbReference>
<dbReference type="InterPro" id="IPR032466">
    <property type="entry name" value="Metal_Hydrolase"/>
</dbReference>
<accession>A0A2N6VJC3</accession>
<protein>
    <submittedName>
        <fullName evidence="1">N-acyl-D-amino-acid deacylase</fullName>
    </submittedName>
</protein>
<feature type="non-terminal residue" evidence="1">
    <location>
        <position position="1"/>
    </location>
</feature>
<evidence type="ECO:0000313" key="1">
    <source>
        <dbReference type="EMBL" id="PMD04194.1"/>
    </source>
</evidence>
<gene>
    <name evidence="1" type="ORF">CJ199_13475</name>
</gene>
<organism evidence="1 2">
    <name type="scientific">Brevibacterium paucivorans</name>
    <dbReference type="NCBI Taxonomy" id="170994"/>
    <lineage>
        <taxon>Bacteria</taxon>
        <taxon>Bacillati</taxon>
        <taxon>Actinomycetota</taxon>
        <taxon>Actinomycetes</taxon>
        <taxon>Micrococcales</taxon>
        <taxon>Brevibacteriaceae</taxon>
        <taxon>Brevibacterium</taxon>
    </lineage>
</organism>
<evidence type="ECO:0000313" key="2">
    <source>
        <dbReference type="Proteomes" id="UP000235598"/>
    </source>
</evidence>
<comment type="caution">
    <text evidence="1">The sequence shown here is derived from an EMBL/GenBank/DDBJ whole genome shotgun (WGS) entry which is preliminary data.</text>
</comment>
<dbReference type="EMBL" id="PNHK01000282">
    <property type="protein sequence ID" value="PMD04194.1"/>
    <property type="molecule type" value="Genomic_DNA"/>
</dbReference>
<name>A0A2N6VJC3_9MICO</name>
<proteinExistence type="predicted"/>
<dbReference type="Proteomes" id="UP000235598">
    <property type="component" value="Unassembled WGS sequence"/>
</dbReference>
<reference evidence="1 2" key="1">
    <citation type="submission" date="2017-09" db="EMBL/GenBank/DDBJ databases">
        <title>Bacterial strain isolated from the female urinary microbiota.</title>
        <authorList>
            <person name="Thomas-White K."/>
            <person name="Kumar N."/>
            <person name="Forster S."/>
            <person name="Putonti C."/>
            <person name="Lawley T."/>
            <person name="Wolfe A.J."/>
        </authorList>
    </citation>
    <scope>NUCLEOTIDE SEQUENCE [LARGE SCALE GENOMIC DNA]</scope>
    <source>
        <strain evidence="1 2">UMB1301</strain>
    </source>
</reference>